<dbReference type="FunCoup" id="A0A1S4F202">
    <property type="interactions" value="231"/>
</dbReference>
<dbReference type="Proteomes" id="UP000008820">
    <property type="component" value="Chromosome 1"/>
</dbReference>
<dbReference type="PANTHER" id="PTHR12419">
    <property type="entry name" value="OTU DOMAIN CONTAINING PROTEIN"/>
    <property type="match status" value="1"/>
</dbReference>
<dbReference type="GO" id="GO:0016579">
    <property type="term" value="P:protein deubiquitination"/>
    <property type="evidence" value="ECO:0007669"/>
    <property type="project" value="TreeGrafter"/>
</dbReference>
<gene>
    <name evidence="4" type="primary">5574986</name>
</gene>
<feature type="compositionally biased region" description="Basic and acidic residues" evidence="3">
    <location>
        <begin position="156"/>
        <end position="171"/>
    </location>
</feature>
<evidence type="ECO:0000313" key="5">
    <source>
        <dbReference type="Proteomes" id="UP000008820"/>
    </source>
</evidence>
<proteinExistence type="predicted"/>
<dbReference type="AlphaFoldDB" id="A0A1S4F202"/>
<dbReference type="OrthoDB" id="415023at2759"/>
<evidence type="ECO:0000256" key="2">
    <source>
        <dbReference type="SAM" id="Coils"/>
    </source>
</evidence>
<dbReference type="VEuPathDB" id="VectorBase:AAEL002529"/>
<feature type="coiled-coil region" evidence="2">
    <location>
        <begin position="55"/>
        <end position="109"/>
    </location>
</feature>
<dbReference type="InterPro" id="IPR049772">
    <property type="entry name" value="OTU_OTUD6"/>
</dbReference>
<protein>
    <submittedName>
        <fullName evidence="4">OTU domain-containing protein</fullName>
    </submittedName>
</protein>
<dbReference type="Pfam" id="PF02338">
    <property type="entry name" value="OTU"/>
    <property type="match status" value="1"/>
</dbReference>
<keyword evidence="5" id="KW-1185">Reference proteome</keyword>
<dbReference type="EnsemblMetazoa" id="AAEL002529-RA">
    <property type="protein sequence ID" value="AAEL002529-PA"/>
    <property type="gene ID" value="AAEL002529"/>
</dbReference>
<feature type="region of interest" description="Disordered" evidence="3">
    <location>
        <begin position="129"/>
        <end position="171"/>
    </location>
</feature>
<accession>A0A1S4F202</accession>
<evidence type="ECO:0000256" key="1">
    <source>
        <dbReference type="ARBA" id="ARBA00022801"/>
    </source>
</evidence>
<evidence type="ECO:0000313" key="4">
    <source>
        <dbReference type="EnsemblMetazoa" id="AAEL002529-PA"/>
    </source>
</evidence>
<dbReference type="InterPro" id="IPR003323">
    <property type="entry name" value="OTU_dom"/>
</dbReference>
<dbReference type="GO" id="GO:0004843">
    <property type="term" value="F:cysteine-type deubiquitinase activity"/>
    <property type="evidence" value="ECO:0007669"/>
    <property type="project" value="TreeGrafter"/>
</dbReference>
<sequence>MILRSRPSASNKKFKSFPKIATKVVFSILLKGSNPPTNMSDAVPETDLPAGNAIGEDEETLLTRHRKEKKELQAKIQALKKAKVDKKKKKEQQDEIARMEADLETRHAEELNKLNSLKISETVESVAEDLGGVPGGESEEAKQPKVSKAQRRREKKSQEDKEREAQIKAEEALNKNSPRILEDKKIAELLMKRGLVSFPVPADGDCLYNAVKHQLARIGVHEYDTADLRQMTADYIEDNKDSVIFYMTNPDTGDILDEDEFRKYCHQVRNTKAWGGEIEVKALSSRLKCPIEIIQATGTSPVHGEGENPSRKLVLTYHRHMYRLGEHYNSTLPAPAEGQEEDEVGEDDG</sequence>
<dbReference type="SUPFAM" id="SSF54001">
    <property type="entry name" value="Cysteine proteinases"/>
    <property type="match status" value="1"/>
</dbReference>
<evidence type="ECO:0000256" key="3">
    <source>
        <dbReference type="SAM" id="MobiDB-lite"/>
    </source>
</evidence>
<feature type="compositionally biased region" description="Acidic residues" evidence="3">
    <location>
        <begin position="338"/>
        <end position="349"/>
    </location>
</feature>
<reference evidence="4" key="2">
    <citation type="submission" date="2020-05" db="UniProtKB">
        <authorList>
            <consortium name="EnsemblMetazoa"/>
        </authorList>
    </citation>
    <scope>IDENTIFICATION</scope>
    <source>
        <strain evidence="4">LVP_AGWG</strain>
    </source>
</reference>
<name>A0A1S4F202_AEDAE</name>
<dbReference type="CDD" id="cd22761">
    <property type="entry name" value="OTU_OTUD6"/>
    <property type="match status" value="1"/>
</dbReference>
<organism evidence="4 5">
    <name type="scientific">Aedes aegypti</name>
    <name type="common">Yellowfever mosquito</name>
    <name type="synonym">Culex aegypti</name>
    <dbReference type="NCBI Taxonomy" id="7159"/>
    <lineage>
        <taxon>Eukaryota</taxon>
        <taxon>Metazoa</taxon>
        <taxon>Ecdysozoa</taxon>
        <taxon>Arthropoda</taxon>
        <taxon>Hexapoda</taxon>
        <taxon>Insecta</taxon>
        <taxon>Pterygota</taxon>
        <taxon>Neoptera</taxon>
        <taxon>Endopterygota</taxon>
        <taxon>Diptera</taxon>
        <taxon>Nematocera</taxon>
        <taxon>Culicoidea</taxon>
        <taxon>Culicidae</taxon>
        <taxon>Culicinae</taxon>
        <taxon>Aedini</taxon>
        <taxon>Aedes</taxon>
        <taxon>Stegomyia</taxon>
    </lineage>
</organism>
<feature type="region of interest" description="Disordered" evidence="3">
    <location>
        <begin position="328"/>
        <end position="349"/>
    </location>
</feature>
<dbReference type="Gene3D" id="3.90.70.80">
    <property type="match status" value="1"/>
</dbReference>
<keyword evidence="1" id="KW-0378">Hydrolase</keyword>
<dbReference type="InParanoid" id="A0A1S4F202"/>
<reference evidence="4 5" key="1">
    <citation type="submission" date="2017-06" db="EMBL/GenBank/DDBJ databases">
        <title>Aedes aegypti genome working group (AGWG) sequencing and assembly.</title>
        <authorList>
            <consortium name="Aedes aegypti Genome Working Group (AGWG)"/>
            <person name="Matthews B.J."/>
        </authorList>
    </citation>
    <scope>NUCLEOTIDE SEQUENCE [LARGE SCALE GENOMIC DNA]</scope>
    <source>
        <strain evidence="4 5">LVP_AGWG</strain>
    </source>
</reference>
<dbReference type="PANTHER" id="PTHR12419:SF10">
    <property type="entry name" value="DEUBIQUITINASE OTUD6B"/>
    <property type="match status" value="1"/>
</dbReference>
<feature type="region of interest" description="Disordered" evidence="3">
    <location>
        <begin position="33"/>
        <end position="53"/>
    </location>
</feature>
<keyword evidence="2" id="KW-0175">Coiled coil</keyword>
<dbReference type="InterPro" id="IPR038765">
    <property type="entry name" value="Papain-like_cys_pep_sf"/>
</dbReference>
<dbReference type="InterPro" id="IPR050704">
    <property type="entry name" value="Peptidase_C85-like"/>
</dbReference>
<dbReference type="PROSITE" id="PS50802">
    <property type="entry name" value="OTU"/>
    <property type="match status" value="1"/>
</dbReference>